<reference evidence="3 4" key="1">
    <citation type="submission" date="2020-08" db="EMBL/GenBank/DDBJ databases">
        <title>Winkia gen. nov., sp. nov., isolated from faeces of the Anser albifrons in China.</title>
        <authorList>
            <person name="Liu Q."/>
        </authorList>
    </citation>
    <scope>NUCLEOTIDE SEQUENCE [LARGE SCALE GENOMIC DNA]</scope>
    <source>
        <strain evidence="3 4">C62</strain>
    </source>
</reference>
<feature type="region of interest" description="Disordered" evidence="1">
    <location>
        <begin position="201"/>
        <end position="220"/>
    </location>
</feature>
<keyword evidence="2" id="KW-1133">Transmembrane helix</keyword>
<comment type="caution">
    <text evidence="3">The sequence shown here is derived from an EMBL/GenBank/DDBJ whole genome shotgun (WGS) entry which is preliminary data.</text>
</comment>
<dbReference type="Proteomes" id="UP000627538">
    <property type="component" value="Unassembled WGS sequence"/>
</dbReference>
<name>A0A8I0GCZ1_9ACTO</name>
<dbReference type="PANTHER" id="PTHR30469:SF33">
    <property type="entry name" value="SLR1207 PROTEIN"/>
    <property type="match status" value="1"/>
</dbReference>
<dbReference type="RefSeq" id="WP_191072095.1">
    <property type="nucleotide sequence ID" value="NZ_CP060506.1"/>
</dbReference>
<feature type="transmembrane region" description="Helical" evidence="2">
    <location>
        <begin position="12"/>
        <end position="32"/>
    </location>
</feature>
<sequence length="323" mass="33318">MVSRSTRSQIATVLKLIIGAVIAVALVKFAFFPSNSPDDPVTGQGDFITPTVTASRGDIENTVSLRATVVRNESVPIKATAAGEIVKVYVSSGHSVSRGAPLFQVKQTSEPTTPDAAPTSRWITVSATGTGTVTLDAIVGQEVTIGEAIGSILPEAFHAEVTVTPDQLYALQSLPPQGELAITDGPAPFACINLTTLSGPAQTSTQNSEGGGSTNVATTPKIRCDIPSDQRVFDGVTGKLTIAGGSVSDVLTLPVTAVEGRYREGRVYLPAQGSAKPKPQTVGLGITDGTLIEITSGLDESTEVLEFVPASEDATDDPTGEQG</sequence>
<evidence type="ECO:0000256" key="1">
    <source>
        <dbReference type="SAM" id="MobiDB-lite"/>
    </source>
</evidence>
<proteinExistence type="predicted"/>
<dbReference type="EMBL" id="JACRUO010000002">
    <property type="protein sequence ID" value="MBD3689986.1"/>
    <property type="molecule type" value="Genomic_DNA"/>
</dbReference>
<gene>
    <name evidence="3" type="ORF">H8R10_07090</name>
</gene>
<dbReference type="PANTHER" id="PTHR30469">
    <property type="entry name" value="MULTIDRUG RESISTANCE PROTEIN MDTA"/>
    <property type="match status" value="1"/>
</dbReference>
<keyword evidence="2" id="KW-0812">Transmembrane</keyword>
<organism evidence="3 4">
    <name type="scientific">Nanchangia anserum</name>
    <dbReference type="NCBI Taxonomy" id="2692125"/>
    <lineage>
        <taxon>Bacteria</taxon>
        <taxon>Bacillati</taxon>
        <taxon>Actinomycetota</taxon>
        <taxon>Actinomycetes</taxon>
        <taxon>Actinomycetales</taxon>
        <taxon>Actinomycetaceae</taxon>
        <taxon>Nanchangia</taxon>
    </lineage>
</organism>
<dbReference type="Gene3D" id="2.40.50.100">
    <property type="match status" value="1"/>
</dbReference>
<dbReference type="GO" id="GO:1990281">
    <property type="term" value="C:efflux pump complex"/>
    <property type="evidence" value="ECO:0007669"/>
    <property type="project" value="TreeGrafter"/>
</dbReference>
<evidence type="ECO:0000313" key="3">
    <source>
        <dbReference type="EMBL" id="MBD3689986.1"/>
    </source>
</evidence>
<protein>
    <submittedName>
        <fullName evidence="3">Efflux RND transporter periplasmic adaptor subunit</fullName>
    </submittedName>
</protein>
<feature type="compositionally biased region" description="Polar residues" evidence="1">
    <location>
        <begin position="201"/>
        <end position="218"/>
    </location>
</feature>
<dbReference type="GO" id="GO:0015562">
    <property type="term" value="F:efflux transmembrane transporter activity"/>
    <property type="evidence" value="ECO:0007669"/>
    <property type="project" value="TreeGrafter"/>
</dbReference>
<keyword evidence="2" id="KW-0472">Membrane</keyword>
<keyword evidence="4" id="KW-1185">Reference proteome</keyword>
<accession>A0A8I0GCZ1</accession>
<dbReference type="Gene3D" id="2.40.420.20">
    <property type="match status" value="1"/>
</dbReference>
<evidence type="ECO:0000313" key="4">
    <source>
        <dbReference type="Proteomes" id="UP000627538"/>
    </source>
</evidence>
<dbReference type="AlphaFoldDB" id="A0A8I0GCZ1"/>
<evidence type="ECO:0000256" key="2">
    <source>
        <dbReference type="SAM" id="Phobius"/>
    </source>
</evidence>